<keyword evidence="1" id="KW-0175">Coiled coil</keyword>
<proteinExistence type="predicted"/>
<feature type="region of interest" description="Disordered" evidence="2">
    <location>
        <begin position="546"/>
        <end position="565"/>
    </location>
</feature>
<keyword evidence="5" id="KW-1185">Reference proteome</keyword>
<sequence>MNGELRYKLALENREYLQRMHDARKSNRGLTQSATGTSGAMVSMVGKMGAAAAAAVSLAKAGQLARDSFLAFAQEERLQKGLAAIMGDGEAAAARMRELQLVAKMPGLGFQEAVQGDIRLQAVGFSAARSTQLLLGFGNALATVGGGKAELDGVIVALSQMAAKGKISAEEINQIAERVPQIRTAIKNAFGNADSEFLQAAGVSVEEFIDGITKELAKLPRAAGGAANSIENLEDAWTRLKSGAGAQVAKVITPALNSAADAAENLAAALDRTPLEEKKAQAEALAASQQKAAAAAEEERDSLQAAAAHAERLHRAALYEAEARERVEAAAQRQLAAKRALDAQLSTSVKQTQEVIFSATLDQPANIQRQIQNLLRSARLSIPFGNSVVTQADIRDARSLNEVIGRIGDKLSTGSKIALSDKLRQLVELEKQLADLNKAAADEAAREAEERDRTAASRSRAAVEFAREGALLRARIGGNAALVEQLERQRRVEELKARLMEDQGLSAADALRLAQERIALEDQAAKSEDGGRKRIRLKSAEESAASRFSRLSKADREKVGGTMSGYLSRNQADRLNLAQRAMAAAKSATGKDANSRLPTTSKLEGLTQKTHQELAAINARLQDLGLAS</sequence>
<feature type="domain" description="Tape measure protein N-terminal" evidence="3">
    <location>
        <begin position="76"/>
        <end position="246"/>
    </location>
</feature>
<dbReference type="NCBIfam" id="TIGR02675">
    <property type="entry name" value="tape_meas_nterm"/>
    <property type="match status" value="1"/>
</dbReference>
<evidence type="ECO:0000256" key="2">
    <source>
        <dbReference type="SAM" id="MobiDB-lite"/>
    </source>
</evidence>
<dbReference type="Pfam" id="PF20155">
    <property type="entry name" value="TMP_3"/>
    <property type="match status" value="1"/>
</dbReference>
<feature type="coiled-coil region" evidence="1">
    <location>
        <begin position="279"/>
        <end position="313"/>
    </location>
</feature>
<reference evidence="4 5" key="1">
    <citation type="submission" date="2020-08" db="EMBL/GenBank/DDBJ databases">
        <title>Genomic Encyclopedia of Type Strains, Phase IV (KMG-IV): sequencing the most valuable type-strain genomes for metagenomic binning, comparative biology and taxonomic classification.</title>
        <authorList>
            <person name="Goeker M."/>
        </authorList>
    </citation>
    <scope>NUCLEOTIDE SEQUENCE [LARGE SCALE GENOMIC DNA]</scope>
    <source>
        <strain evidence="4 5">YC6886</strain>
    </source>
</reference>
<dbReference type="RefSeq" id="WP_184016992.1">
    <property type="nucleotide sequence ID" value="NZ_JACHFD010000005.1"/>
</dbReference>
<organism evidence="4 5">
    <name type="scientific">Haloferula luteola</name>
    <dbReference type="NCBI Taxonomy" id="595692"/>
    <lineage>
        <taxon>Bacteria</taxon>
        <taxon>Pseudomonadati</taxon>
        <taxon>Verrucomicrobiota</taxon>
        <taxon>Verrucomicrobiia</taxon>
        <taxon>Verrucomicrobiales</taxon>
        <taxon>Verrucomicrobiaceae</taxon>
        <taxon>Haloferula</taxon>
    </lineage>
</organism>
<feature type="coiled-coil region" evidence="1">
    <location>
        <begin position="419"/>
        <end position="451"/>
    </location>
</feature>
<name>A0A840VAZ4_9BACT</name>
<feature type="region of interest" description="Disordered" evidence="2">
    <location>
        <begin position="586"/>
        <end position="607"/>
    </location>
</feature>
<accession>A0A840VAZ4</accession>
<protein>
    <submittedName>
        <fullName evidence="4">Tape measure domain-containing protein</fullName>
    </submittedName>
</protein>
<dbReference type="InterPro" id="IPR013491">
    <property type="entry name" value="Tape_meas_N"/>
</dbReference>
<evidence type="ECO:0000256" key="1">
    <source>
        <dbReference type="SAM" id="Coils"/>
    </source>
</evidence>
<dbReference type="EMBL" id="JACHFD010000005">
    <property type="protein sequence ID" value="MBB5351110.1"/>
    <property type="molecule type" value="Genomic_DNA"/>
</dbReference>
<dbReference type="AlphaFoldDB" id="A0A840VAZ4"/>
<comment type="caution">
    <text evidence="4">The sequence shown here is derived from an EMBL/GenBank/DDBJ whole genome shotgun (WGS) entry which is preliminary data.</text>
</comment>
<evidence type="ECO:0000259" key="3">
    <source>
        <dbReference type="Pfam" id="PF20155"/>
    </source>
</evidence>
<evidence type="ECO:0000313" key="4">
    <source>
        <dbReference type="EMBL" id="MBB5351110.1"/>
    </source>
</evidence>
<evidence type="ECO:0000313" key="5">
    <source>
        <dbReference type="Proteomes" id="UP000557717"/>
    </source>
</evidence>
<gene>
    <name evidence="4" type="ORF">HNR46_001344</name>
</gene>
<dbReference type="Proteomes" id="UP000557717">
    <property type="component" value="Unassembled WGS sequence"/>
</dbReference>